<keyword evidence="1" id="KW-0677">Repeat</keyword>
<sequence length="1048" mass="117545">MNIYNNIQDLPYVLISKILSFKDITVLDSICFSLICKKLYQNRDRYLTFGNRHLSYAQAQLIYNRSNHVTLRSYINQFHHILNRIRSCYLLICDVSTIDKRSNYYDYLIDNPKMNSSDTLLGKIPANVKSLRVEHWKDNQTFDISDSFQSIENISILSQFKKLTTFIGFKFEWINSLPPSITTLKFAKSDLVSIKIEPGILPSTITDLDFGDMRNFKLQSGSIPSSVRNLKLRFFEHSLVPGIIPNSVKELDLSFVGQDFSPESIPNSVESLISPSFPYSTKSEFLGILSLPSIKSLSFNTYTQLSRLPPNLESLKFYGRNNPVLYSLLPPTLKKLTINNSSLAKDILDNNAHQPKRLILKVDYPYFNKNTLEDLPLSVEIIKINSNIELRRYNKSTQFIGYNRDYPVSGGFITTTKQLRNLINNKKTYVLLGRIGFGTFSDTLKPNTIQFDGTSSLDVKIKSFCAENNVVWMCGESKQGQSGNSHFESVVSPTVIDGIVATKVRCWDVSLAIGLKGELYSWGPSSLVGFINRQNNDIDADNDNGNNQFISIPTRVISLSNVSVSSVACSTFHCTAISDAGVVYSWGYSGYGRLGVVELTVEQINNDEQVNIPTLLTSLSTKTRIQKAECGQYHTLFLTDDNQVYSCGSGDATGIDIENQDTPYLIEPTLIESLNDIVDIAAGYYHSLALNREGRCFVFGANYNGQFGNGNIDDGQSEPTMINALSDITIKSVYSGACHNCLISDNGELYVFGGALVESPTYRMNVALGDGSGGFKTLQFPVHTDTEETVIIENKLSIKPVSYLTNIVDDTNETKDNDNSNNIAMNKEEKDHLNFLLSEQLHQSEASNNLVPQRLSSIENVVLAASGGWVHTMALTKPNKVIPSLKHLVIDRISKLLLEYSVDDLKLSIPSDLFPEINSYLLLTRKHNDQTLRLLSSLVTSDDSTTDNNNDSESSSGWNSYLDILSNNYQFHHSYIYSLEYKSILASNFNDESNKEIKSIIKKIDDNNNKFEDLDLLEIVIDSVKHIIISKGHTSIVAVNYLKHKLYL</sequence>
<feature type="repeat" description="RCC1" evidence="2">
    <location>
        <begin position="517"/>
        <end position="580"/>
    </location>
</feature>
<dbReference type="InterPro" id="IPR007110">
    <property type="entry name" value="Ig-like_dom"/>
</dbReference>
<dbReference type="PROSITE" id="PS00626">
    <property type="entry name" value="RCC1_2"/>
    <property type="match status" value="1"/>
</dbReference>
<evidence type="ECO:0000259" key="3">
    <source>
        <dbReference type="PROSITE" id="PS50835"/>
    </source>
</evidence>
<dbReference type="PANTHER" id="PTHR22870">
    <property type="entry name" value="REGULATOR OF CHROMOSOME CONDENSATION"/>
    <property type="match status" value="1"/>
</dbReference>
<evidence type="ECO:0000256" key="2">
    <source>
        <dbReference type="PROSITE-ProRule" id="PRU00235"/>
    </source>
</evidence>
<dbReference type="PANTHER" id="PTHR22870:SF408">
    <property type="entry name" value="OS09G0560450 PROTEIN"/>
    <property type="match status" value="1"/>
</dbReference>
<dbReference type="InParanoid" id="D3BGV2"/>
<keyword evidence="5" id="KW-1185">Reference proteome</keyword>
<protein>
    <submittedName>
        <fullName evidence="4">Regulator of chromosome condensation domain-containing protein</fullName>
    </submittedName>
</protein>
<evidence type="ECO:0000256" key="1">
    <source>
        <dbReference type="ARBA" id="ARBA00022737"/>
    </source>
</evidence>
<dbReference type="InterPro" id="IPR000408">
    <property type="entry name" value="Reg_chr_condens"/>
</dbReference>
<dbReference type="Proteomes" id="UP000001396">
    <property type="component" value="Unassembled WGS sequence"/>
</dbReference>
<reference evidence="4 5" key="1">
    <citation type="journal article" date="2011" name="Genome Res.">
        <title>Phylogeny-wide analysis of social amoeba genomes highlights ancient origins for complex intercellular communication.</title>
        <authorList>
            <person name="Heidel A.J."/>
            <person name="Lawal H.M."/>
            <person name="Felder M."/>
            <person name="Schilde C."/>
            <person name="Helps N.R."/>
            <person name="Tunggal B."/>
            <person name="Rivero F."/>
            <person name="John U."/>
            <person name="Schleicher M."/>
            <person name="Eichinger L."/>
            <person name="Platzer M."/>
            <person name="Noegel A.A."/>
            <person name="Schaap P."/>
            <person name="Gloeckner G."/>
        </authorList>
    </citation>
    <scope>NUCLEOTIDE SEQUENCE [LARGE SCALE GENOMIC DNA]</scope>
    <source>
        <strain evidence="5">ATCC 26659 / Pp 5 / PN500</strain>
    </source>
</reference>
<feature type="repeat" description="RCC1" evidence="2">
    <location>
        <begin position="581"/>
        <end position="641"/>
    </location>
</feature>
<evidence type="ECO:0000313" key="5">
    <source>
        <dbReference type="Proteomes" id="UP000001396"/>
    </source>
</evidence>
<dbReference type="GeneID" id="31363235"/>
<dbReference type="STRING" id="670386.D3BGV2"/>
<dbReference type="Pfam" id="PF25390">
    <property type="entry name" value="WD40_RLD"/>
    <property type="match status" value="1"/>
</dbReference>
<dbReference type="Gene3D" id="2.130.10.30">
    <property type="entry name" value="Regulator of chromosome condensation 1/beta-lactamase-inhibitor protein II"/>
    <property type="match status" value="2"/>
</dbReference>
<dbReference type="AlphaFoldDB" id="D3BGV2"/>
<dbReference type="Pfam" id="PF05725">
    <property type="entry name" value="FNIP"/>
    <property type="match status" value="2"/>
</dbReference>
<dbReference type="PROSITE" id="PS50835">
    <property type="entry name" value="IG_LIKE"/>
    <property type="match status" value="1"/>
</dbReference>
<organism evidence="4 5">
    <name type="scientific">Heterostelium pallidum (strain ATCC 26659 / Pp 5 / PN500)</name>
    <name type="common">Cellular slime mold</name>
    <name type="synonym">Polysphondylium pallidum</name>
    <dbReference type="NCBI Taxonomy" id="670386"/>
    <lineage>
        <taxon>Eukaryota</taxon>
        <taxon>Amoebozoa</taxon>
        <taxon>Evosea</taxon>
        <taxon>Eumycetozoa</taxon>
        <taxon>Dictyostelia</taxon>
        <taxon>Acytosteliales</taxon>
        <taxon>Acytosteliaceae</taxon>
        <taxon>Heterostelium</taxon>
    </lineage>
</organism>
<dbReference type="RefSeq" id="XP_020431457.1">
    <property type="nucleotide sequence ID" value="XM_020578588.1"/>
</dbReference>
<dbReference type="PROSITE" id="PS50012">
    <property type="entry name" value="RCC1_3"/>
    <property type="match status" value="4"/>
</dbReference>
<dbReference type="InterPro" id="IPR051210">
    <property type="entry name" value="Ub_ligase/GEF_domain"/>
</dbReference>
<feature type="repeat" description="RCC1" evidence="2">
    <location>
        <begin position="642"/>
        <end position="693"/>
    </location>
</feature>
<gene>
    <name evidence="4" type="ORF">PPL_07754</name>
</gene>
<dbReference type="InterPro" id="IPR009091">
    <property type="entry name" value="RCC1/BLIP-II"/>
</dbReference>
<dbReference type="InterPro" id="IPR008615">
    <property type="entry name" value="FNIP"/>
</dbReference>
<name>D3BGV2_HETP5</name>
<dbReference type="InterPro" id="IPR058923">
    <property type="entry name" value="RCC1-like_dom"/>
</dbReference>
<feature type="repeat" description="RCC1" evidence="2">
    <location>
        <begin position="694"/>
        <end position="746"/>
    </location>
</feature>
<comment type="caution">
    <text evidence="4">The sequence shown here is derived from an EMBL/GenBank/DDBJ whole genome shotgun (WGS) entry which is preliminary data.</text>
</comment>
<evidence type="ECO:0000313" key="4">
    <source>
        <dbReference type="EMBL" id="EFA79336.1"/>
    </source>
</evidence>
<feature type="domain" description="Ig-like" evidence="3">
    <location>
        <begin position="553"/>
        <end position="647"/>
    </location>
</feature>
<proteinExistence type="predicted"/>
<accession>D3BGV2</accession>
<dbReference type="SUPFAM" id="SSF50985">
    <property type="entry name" value="RCC1/BLIP-II"/>
    <property type="match status" value="1"/>
</dbReference>
<dbReference type="EMBL" id="ADBJ01000035">
    <property type="protein sequence ID" value="EFA79336.1"/>
    <property type="molecule type" value="Genomic_DNA"/>
</dbReference>